<feature type="transmembrane region" description="Helical" evidence="9">
    <location>
        <begin position="6"/>
        <end position="23"/>
    </location>
</feature>
<dbReference type="PROSITE" id="PS51779">
    <property type="entry name" value="POTRA"/>
    <property type="match status" value="1"/>
</dbReference>
<keyword evidence="5 9" id="KW-0812">Transmembrane</keyword>
<gene>
    <name evidence="11" type="ordered locus">Halha_1764</name>
</gene>
<evidence type="ECO:0000256" key="6">
    <source>
        <dbReference type="ARBA" id="ARBA00022989"/>
    </source>
</evidence>
<feature type="domain" description="POTRA" evidence="10">
    <location>
        <begin position="27"/>
        <end position="95"/>
    </location>
</feature>
<dbReference type="AlphaFoldDB" id="L0KAY4"/>
<keyword evidence="6 9" id="KW-1133">Transmembrane helix</keyword>
<dbReference type="InterPro" id="IPR034746">
    <property type="entry name" value="POTRA"/>
</dbReference>
<proteinExistence type="predicted"/>
<evidence type="ECO:0000256" key="1">
    <source>
        <dbReference type="ARBA" id="ARBA00004370"/>
    </source>
</evidence>
<evidence type="ECO:0000256" key="7">
    <source>
        <dbReference type="ARBA" id="ARBA00023136"/>
    </source>
</evidence>
<evidence type="ECO:0000259" key="10">
    <source>
        <dbReference type="PROSITE" id="PS51779"/>
    </source>
</evidence>
<keyword evidence="8" id="KW-0131">Cell cycle</keyword>
<organism evidence="11 12">
    <name type="scientific">Halobacteroides halobius (strain ATCC 35273 / DSM 5150 / MD-1)</name>
    <dbReference type="NCBI Taxonomy" id="748449"/>
    <lineage>
        <taxon>Bacteria</taxon>
        <taxon>Bacillati</taxon>
        <taxon>Bacillota</taxon>
        <taxon>Clostridia</taxon>
        <taxon>Halanaerobiales</taxon>
        <taxon>Halobacteroidaceae</taxon>
        <taxon>Halobacteroides</taxon>
    </lineage>
</organism>
<keyword evidence="4 11" id="KW-0132">Cell division</keyword>
<dbReference type="Pfam" id="PF03799">
    <property type="entry name" value="FtsQ_DivIB_C"/>
    <property type="match status" value="1"/>
</dbReference>
<comment type="subcellular location">
    <subcellularLocation>
        <location evidence="1">Membrane</location>
    </subcellularLocation>
</comment>
<dbReference type="HOGENOM" id="CLU_047677_4_3_9"/>
<dbReference type="Pfam" id="PF08478">
    <property type="entry name" value="POTRA_1"/>
    <property type="match status" value="1"/>
</dbReference>
<evidence type="ECO:0000256" key="5">
    <source>
        <dbReference type="ARBA" id="ARBA00022692"/>
    </source>
</evidence>
<dbReference type="OrthoDB" id="2112008at2"/>
<protein>
    <submittedName>
        <fullName evidence="11">Cell division septal protein</fullName>
    </submittedName>
</protein>
<dbReference type="Proteomes" id="UP000010880">
    <property type="component" value="Chromosome"/>
</dbReference>
<dbReference type="PANTHER" id="PTHR35851">
    <property type="entry name" value="CELL DIVISION PROTEIN FTSQ"/>
    <property type="match status" value="1"/>
</dbReference>
<dbReference type="GO" id="GO:0090529">
    <property type="term" value="P:cell septum assembly"/>
    <property type="evidence" value="ECO:0007669"/>
    <property type="project" value="InterPro"/>
</dbReference>
<keyword evidence="3" id="KW-0997">Cell inner membrane</keyword>
<dbReference type="InterPro" id="IPR026579">
    <property type="entry name" value="FtsQ"/>
</dbReference>
<dbReference type="STRING" id="748449.Halha_1764"/>
<evidence type="ECO:0000256" key="8">
    <source>
        <dbReference type="ARBA" id="ARBA00023306"/>
    </source>
</evidence>
<dbReference type="InterPro" id="IPR005548">
    <property type="entry name" value="Cell_div_FtsQ/DivIB_C"/>
</dbReference>
<evidence type="ECO:0000256" key="2">
    <source>
        <dbReference type="ARBA" id="ARBA00022475"/>
    </source>
</evidence>
<dbReference type="Gene3D" id="3.40.50.11690">
    <property type="entry name" value="Cell division protein FtsQ/DivIB"/>
    <property type="match status" value="1"/>
</dbReference>
<dbReference type="EMBL" id="CP003359">
    <property type="protein sequence ID" value="AGB41700.1"/>
    <property type="molecule type" value="Genomic_DNA"/>
</dbReference>
<accession>L0KAY4</accession>
<keyword evidence="12" id="KW-1185">Reference proteome</keyword>
<evidence type="ECO:0000256" key="9">
    <source>
        <dbReference type="SAM" id="Phobius"/>
    </source>
</evidence>
<dbReference type="RefSeq" id="WP_015327416.1">
    <property type="nucleotide sequence ID" value="NC_019978.1"/>
</dbReference>
<dbReference type="Gene3D" id="3.10.20.310">
    <property type="entry name" value="membrane protein fhac"/>
    <property type="match status" value="1"/>
</dbReference>
<keyword evidence="7 9" id="KW-0472">Membrane</keyword>
<evidence type="ECO:0000256" key="3">
    <source>
        <dbReference type="ARBA" id="ARBA00022519"/>
    </source>
</evidence>
<evidence type="ECO:0000256" key="4">
    <source>
        <dbReference type="ARBA" id="ARBA00022618"/>
    </source>
</evidence>
<evidence type="ECO:0000313" key="11">
    <source>
        <dbReference type="EMBL" id="AGB41700.1"/>
    </source>
</evidence>
<reference evidence="12" key="1">
    <citation type="submission" date="2012-02" db="EMBL/GenBank/DDBJ databases">
        <title>The complete genome of Halobacteroides halobius DSM 5150.</title>
        <authorList>
            <person name="Lucas S."/>
            <person name="Copeland A."/>
            <person name="Lapidus A."/>
            <person name="Glavina del Rio T."/>
            <person name="Dalin E."/>
            <person name="Tice H."/>
            <person name="Bruce D."/>
            <person name="Goodwin L."/>
            <person name="Pitluck S."/>
            <person name="Peters L."/>
            <person name="Mikhailova N."/>
            <person name="Gu W."/>
            <person name="Kyrpides N."/>
            <person name="Mavromatis K."/>
            <person name="Ivanova N."/>
            <person name="Brettin T."/>
            <person name="Detter J.C."/>
            <person name="Han C."/>
            <person name="Larimer F."/>
            <person name="Land M."/>
            <person name="Hauser L."/>
            <person name="Markowitz V."/>
            <person name="Cheng J.-F."/>
            <person name="Hugenholtz P."/>
            <person name="Woyke T."/>
            <person name="Wu D."/>
            <person name="Tindall B."/>
            <person name="Pomrenke H."/>
            <person name="Brambilla E."/>
            <person name="Klenk H.-P."/>
            <person name="Eisen J.A."/>
        </authorList>
    </citation>
    <scope>NUCLEOTIDE SEQUENCE [LARGE SCALE GENOMIC DNA]</scope>
    <source>
        <strain evidence="12">ATCC 35273 / DSM 5150 / MD-1</strain>
    </source>
</reference>
<dbReference type="GO" id="GO:0016020">
    <property type="term" value="C:membrane"/>
    <property type="evidence" value="ECO:0007669"/>
    <property type="project" value="UniProtKB-SubCell"/>
</dbReference>
<dbReference type="InterPro" id="IPR013685">
    <property type="entry name" value="POTRA_FtsQ_type"/>
</dbReference>
<dbReference type="PANTHER" id="PTHR35851:SF1">
    <property type="entry name" value="CELL DIVISION PROTEIN FTSQ"/>
    <property type="match status" value="1"/>
</dbReference>
<dbReference type="KEGG" id="hhl:Halha_1764"/>
<dbReference type="eggNOG" id="COG1589">
    <property type="taxonomic scope" value="Bacteria"/>
</dbReference>
<keyword evidence="2" id="KW-1003">Cell membrane</keyword>
<name>L0KAY4_HALHC</name>
<dbReference type="InterPro" id="IPR045335">
    <property type="entry name" value="FtsQ_C_sf"/>
</dbReference>
<sequence>MDKQTILIMIGLLIVLATVNIIYSNYFQIREIKIIGNHLLSDQYVLNYSKVNKKDSIFAIDPENIEDKLLKLSQLKSVEVRRDLPNIVVIEIQERRPIAIIPFQSSYQVIDAQGWILEVSNNLFNWNLPLITGVNIKAQEKRINLSGNIEIAISYLSKLSKKTLVEITEVHVTSQGQFLLFLKQGGEVKLGNKFDIERKAKMLDLIYQDVKSRNLDVEYIDLRSKGNAFLKIK</sequence>
<evidence type="ECO:0000313" key="12">
    <source>
        <dbReference type="Proteomes" id="UP000010880"/>
    </source>
</evidence>